<keyword evidence="3" id="KW-1185">Reference proteome</keyword>
<keyword evidence="1" id="KW-0812">Transmembrane</keyword>
<keyword evidence="1" id="KW-1133">Transmembrane helix</keyword>
<sequence length="172" mass="18801">MGAAVRLVLVHLLQPSSLPLCVVGVTAGGVIPVSVLALRMGFLFQAHISALNLGLGPDLRLWLSYKLVLFAGHELRRRVVEPLTAMDSGNKAAIRQEVHQIKGISPIKHTPSSADFQPSMENRSNTHHHPWVSFNLTEVVSGAAAGECPTYRWLSDAGHRNGHLRPYLYDTV</sequence>
<gene>
    <name evidence="2" type="ORF">RHGRI_004968</name>
</gene>
<dbReference type="AlphaFoldDB" id="A0AAV6LBK7"/>
<evidence type="ECO:0000313" key="2">
    <source>
        <dbReference type="EMBL" id="KAG5562095.1"/>
    </source>
</evidence>
<feature type="transmembrane region" description="Helical" evidence="1">
    <location>
        <begin position="17"/>
        <end position="38"/>
    </location>
</feature>
<dbReference type="EMBL" id="JACTNZ010000002">
    <property type="protein sequence ID" value="KAG5562095.1"/>
    <property type="molecule type" value="Genomic_DNA"/>
</dbReference>
<comment type="caution">
    <text evidence="2">The sequence shown here is derived from an EMBL/GenBank/DDBJ whole genome shotgun (WGS) entry which is preliminary data.</text>
</comment>
<keyword evidence="1" id="KW-0472">Membrane</keyword>
<name>A0AAV6LBK7_9ERIC</name>
<evidence type="ECO:0000256" key="1">
    <source>
        <dbReference type="SAM" id="Phobius"/>
    </source>
</evidence>
<proteinExistence type="predicted"/>
<dbReference type="Proteomes" id="UP000823749">
    <property type="component" value="Chromosome 2"/>
</dbReference>
<organism evidence="2 3">
    <name type="scientific">Rhododendron griersonianum</name>
    <dbReference type="NCBI Taxonomy" id="479676"/>
    <lineage>
        <taxon>Eukaryota</taxon>
        <taxon>Viridiplantae</taxon>
        <taxon>Streptophyta</taxon>
        <taxon>Embryophyta</taxon>
        <taxon>Tracheophyta</taxon>
        <taxon>Spermatophyta</taxon>
        <taxon>Magnoliopsida</taxon>
        <taxon>eudicotyledons</taxon>
        <taxon>Gunneridae</taxon>
        <taxon>Pentapetalae</taxon>
        <taxon>asterids</taxon>
        <taxon>Ericales</taxon>
        <taxon>Ericaceae</taxon>
        <taxon>Ericoideae</taxon>
        <taxon>Rhodoreae</taxon>
        <taxon>Rhododendron</taxon>
    </lineage>
</organism>
<accession>A0AAV6LBK7</accession>
<reference evidence="2" key="1">
    <citation type="submission" date="2020-08" db="EMBL/GenBank/DDBJ databases">
        <title>Plant Genome Project.</title>
        <authorList>
            <person name="Zhang R.-G."/>
        </authorList>
    </citation>
    <scope>NUCLEOTIDE SEQUENCE</scope>
    <source>
        <strain evidence="2">WSP0</strain>
        <tissue evidence="2">Leaf</tissue>
    </source>
</reference>
<protein>
    <submittedName>
        <fullName evidence="2">Uncharacterized protein</fullName>
    </submittedName>
</protein>
<evidence type="ECO:0000313" key="3">
    <source>
        <dbReference type="Proteomes" id="UP000823749"/>
    </source>
</evidence>